<proteinExistence type="predicted"/>
<dbReference type="EMBL" id="LMAR01000048">
    <property type="protein sequence ID" value="KQK29533.1"/>
    <property type="molecule type" value="Genomic_DNA"/>
</dbReference>
<dbReference type="AlphaFoldDB" id="A0A0Q3I483"/>
<dbReference type="OrthoDB" id="7285394at2"/>
<dbReference type="Proteomes" id="UP000051562">
    <property type="component" value="Unassembled WGS sequence"/>
</dbReference>
<evidence type="ECO:0000256" key="1">
    <source>
        <dbReference type="SAM" id="Phobius"/>
    </source>
</evidence>
<feature type="transmembrane region" description="Helical" evidence="1">
    <location>
        <begin position="77"/>
        <end position="95"/>
    </location>
</feature>
<evidence type="ECO:0008006" key="6">
    <source>
        <dbReference type="Google" id="ProtNLM"/>
    </source>
</evidence>
<feature type="transmembrane region" description="Helical" evidence="1">
    <location>
        <begin position="47"/>
        <end position="65"/>
    </location>
</feature>
<reference evidence="3 5" key="2">
    <citation type="submission" date="2017-02" db="EMBL/GenBank/DDBJ databases">
        <authorList>
            <person name="Peterson S.W."/>
        </authorList>
    </citation>
    <scope>NUCLEOTIDE SEQUENCE [LARGE SCALE GENOMIC DNA]</scope>
    <source>
        <strain evidence="3 5">DSM 9653</strain>
    </source>
</reference>
<dbReference type="Pfam" id="PF10947">
    <property type="entry name" value="DUF2628"/>
    <property type="match status" value="1"/>
</dbReference>
<accession>A0A0Q3I483</accession>
<dbReference type="EMBL" id="FUYX01000012">
    <property type="protein sequence ID" value="SKC05462.1"/>
    <property type="molecule type" value="Genomic_DNA"/>
</dbReference>
<sequence length="162" mass="18098">MAFYTVMTPPPAAGGWREEMEQARLVPDRFSWGAFLLTGLWLLGKRLWLATLLFVLVWAGLLYLRSRFGLDSSALSLIYWSIALFLGIEGNNFVVRKLTRQGWRLADVVEAHSLPEAERRYFEQVLAGETAPARSEAVAPPAISRPSGPLPIIGLFPEARGR</sequence>
<dbReference type="InterPro" id="IPR024399">
    <property type="entry name" value="DUF2628"/>
</dbReference>
<keyword evidence="1" id="KW-0812">Transmembrane</keyword>
<name>A0A0Q3I483_9HYPH</name>
<protein>
    <recommendedName>
        <fullName evidence="6">DUF2628 domain-containing protein</fullName>
    </recommendedName>
</protein>
<evidence type="ECO:0000313" key="4">
    <source>
        <dbReference type="Proteomes" id="UP000051562"/>
    </source>
</evidence>
<gene>
    <name evidence="2" type="ORF">ARD30_17430</name>
    <name evidence="3" type="ORF">SAMN05660750_03890</name>
</gene>
<dbReference type="RefSeq" id="WP_055729189.1">
    <property type="nucleotide sequence ID" value="NZ_FUYX01000012.1"/>
</dbReference>
<reference evidence="2 4" key="1">
    <citation type="submission" date="2015-10" db="EMBL/GenBank/DDBJ databases">
        <title>Draft genome of Bosea thiooxidans.</title>
        <authorList>
            <person name="Wang X."/>
        </authorList>
    </citation>
    <scope>NUCLEOTIDE SEQUENCE [LARGE SCALE GENOMIC DNA]</scope>
    <source>
        <strain evidence="2 4">CGMCC 9174</strain>
    </source>
</reference>
<evidence type="ECO:0000313" key="3">
    <source>
        <dbReference type="EMBL" id="SKC05462.1"/>
    </source>
</evidence>
<organism evidence="2 4">
    <name type="scientific">Bosea thiooxidans</name>
    <dbReference type="NCBI Taxonomy" id="53254"/>
    <lineage>
        <taxon>Bacteria</taxon>
        <taxon>Pseudomonadati</taxon>
        <taxon>Pseudomonadota</taxon>
        <taxon>Alphaproteobacteria</taxon>
        <taxon>Hyphomicrobiales</taxon>
        <taxon>Boseaceae</taxon>
        <taxon>Bosea</taxon>
    </lineage>
</organism>
<evidence type="ECO:0000313" key="5">
    <source>
        <dbReference type="Proteomes" id="UP000190130"/>
    </source>
</evidence>
<dbReference type="Proteomes" id="UP000190130">
    <property type="component" value="Unassembled WGS sequence"/>
</dbReference>
<keyword evidence="1" id="KW-1133">Transmembrane helix</keyword>
<dbReference type="STRING" id="53254.SAMN05660750_03890"/>
<keyword evidence="4" id="KW-1185">Reference proteome</keyword>
<evidence type="ECO:0000313" key="2">
    <source>
        <dbReference type="EMBL" id="KQK29533.1"/>
    </source>
</evidence>
<keyword evidence="1" id="KW-0472">Membrane</keyword>